<dbReference type="Gene3D" id="3.90.1670.10">
    <property type="entry name" value="FdhE-like domain"/>
    <property type="match status" value="1"/>
</dbReference>
<organism evidence="6">
    <name type="scientific">Salinicola endophyticus</name>
    <dbReference type="NCBI Taxonomy" id="1949083"/>
    <lineage>
        <taxon>Bacteria</taxon>
        <taxon>Pseudomonadati</taxon>
        <taxon>Pseudomonadota</taxon>
        <taxon>Gammaproteobacteria</taxon>
        <taxon>Oceanospirillales</taxon>
        <taxon>Halomonadaceae</taxon>
        <taxon>Salinicola</taxon>
    </lineage>
</organism>
<dbReference type="PANTHER" id="PTHR37689">
    <property type="entry name" value="PROTEIN FDHE"/>
    <property type="match status" value="1"/>
</dbReference>
<evidence type="ECO:0000256" key="2">
    <source>
        <dbReference type="SAM" id="MobiDB-lite"/>
    </source>
</evidence>
<dbReference type="GO" id="GO:0051604">
    <property type="term" value="P:protein maturation"/>
    <property type="evidence" value="ECO:0007669"/>
    <property type="project" value="TreeGrafter"/>
</dbReference>
<evidence type="ECO:0000256" key="1">
    <source>
        <dbReference type="ARBA" id="ARBA00022490"/>
    </source>
</evidence>
<dbReference type="InterPro" id="IPR056774">
    <property type="entry name" value="FdhE_N"/>
</dbReference>
<evidence type="ECO:0000259" key="3">
    <source>
        <dbReference type="Pfam" id="PF04216"/>
    </source>
</evidence>
<dbReference type="InterPro" id="IPR056797">
    <property type="entry name" value="FdhE_central"/>
</dbReference>
<name>A0AB74U9E9_9GAMM</name>
<reference evidence="6" key="1">
    <citation type="submission" date="2024-06" db="EMBL/GenBank/DDBJ databases">
        <title>Complete genome of Salinicola endophyticus HNIBRBA4755.</title>
        <authorList>
            <person name="Shin S.Y."/>
            <person name="Kang H."/>
            <person name="Song J."/>
        </authorList>
    </citation>
    <scope>NUCLEOTIDE SEQUENCE</scope>
    <source>
        <strain evidence="6">HNIBRBA4755</strain>
    </source>
</reference>
<dbReference type="AlphaFoldDB" id="A0AB74U9E9"/>
<feature type="domain" description="FdhE central" evidence="4">
    <location>
        <begin position="193"/>
        <end position="231"/>
    </location>
</feature>
<protein>
    <submittedName>
        <fullName evidence="6">Formate dehydrogenase accessory protein FdhE</fullName>
    </submittedName>
</protein>
<dbReference type="InterPro" id="IPR006452">
    <property type="entry name" value="Formate_DH_accessory"/>
</dbReference>
<feature type="domain" description="FdhE N-terminal" evidence="3">
    <location>
        <begin position="27"/>
        <end position="181"/>
    </location>
</feature>
<keyword evidence="1" id="KW-0963">Cytoplasm</keyword>
<feature type="compositionally biased region" description="Pro residues" evidence="2">
    <location>
        <begin position="1"/>
        <end position="11"/>
    </location>
</feature>
<evidence type="ECO:0000313" key="6">
    <source>
        <dbReference type="EMBL" id="XCJ80289.1"/>
    </source>
</evidence>
<dbReference type="Pfam" id="PF04216">
    <property type="entry name" value="FdhE_N"/>
    <property type="match status" value="1"/>
</dbReference>
<dbReference type="GO" id="GO:0005829">
    <property type="term" value="C:cytosol"/>
    <property type="evidence" value="ECO:0007669"/>
    <property type="project" value="TreeGrafter"/>
</dbReference>
<dbReference type="Pfam" id="PF24860">
    <property type="entry name" value="FdhE_C"/>
    <property type="match status" value="1"/>
</dbReference>
<gene>
    <name evidence="6" type="primary">fdhE</name>
    <name evidence="6" type="ORF">ABV408_03690</name>
</gene>
<accession>A0AB74U9E9</accession>
<dbReference type="SUPFAM" id="SSF144020">
    <property type="entry name" value="FdhE-like"/>
    <property type="match status" value="1"/>
</dbReference>
<dbReference type="GO" id="GO:0008199">
    <property type="term" value="F:ferric iron binding"/>
    <property type="evidence" value="ECO:0007669"/>
    <property type="project" value="TreeGrafter"/>
</dbReference>
<feature type="domain" description="FdhE C-terminal" evidence="5">
    <location>
        <begin position="233"/>
        <end position="312"/>
    </location>
</feature>
<evidence type="ECO:0000259" key="5">
    <source>
        <dbReference type="Pfam" id="PF24860"/>
    </source>
</evidence>
<feature type="region of interest" description="Disordered" evidence="2">
    <location>
        <begin position="1"/>
        <end position="28"/>
    </location>
</feature>
<dbReference type="PANTHER" id="PTHR37689:SF1">
    <property type="entry name" value="PROTEIN FDHE"/>
    <property type="match status" value="1"/>
</dbReference>
<evidence type="ECO:0000259" key="4">
    <source>
        <dbReference type="Pfam" id="PF24859"/>
    </source>
</evidence>
<dbReference type="Pfam" id="PF24859">
    <property type="entry name" value="FdhE_central"/>
    <property type="match status" value="1"/>
</dbReference>
<dbReference type="PIRSF" id="PIRSF018296">
    <property type="entry name" value="Format_dh_formtn"/>
    <property type="match status" value="1"/>
</dbReference>
<dbReference type="InterPro" id="IPR024064">
    <property type="entry name" value="FdhE-like_sf"/>
</dbReference>
<dbReference type="InterPro" id="IPR056796">
    <property type="entry name" value="FdhE_C"/>
</dbReference>
<dbReference type="NCBIfam" id="TIGR01562">
    <property type="entry name" value="FdhE"/>
    <property type="match status" value="1"/>
</dbReference>
<dbReference type="RefSeq" id="WP_353981122.1">
    <property type="nucleotide sequence ID" value="NZ_CP159578.1"/>
</dbReference>
<sequence>MSSNPERPPGSDPGHTFGQAPPSPGAPPMVVLPGRKLFAERAERLQRLAERVPAMADYLRFMAQVVAAQHRVLQQPRTSVTASAEVAIAHGVPPLAIDGLWRDMSWREDLDALIAELDGEVPAAQREWFEALRGASAAAREALVPRLLGGESLDPEQTALAPLVGAALQVAWTRQARTLARPPGRPAEAMRALCPCCGAPAVASVIQIGMARSRVRYLHCGLCATEWYAERARCVECGDSRTLDYCGLEDDAGQRVLPVQAETCDHCASYLKVVQKEWEADADPLADDLASLALDMLIADRELARRAFNPLLVLGAPDAG</sequence>
<dbReference type="EMBL" id="CP159578">
    <property type="protein sequence ID" value="XCJ80289.1"/>
    <property type="molecule type" value="Genomic_DNA"/>
</dbReference>
<proteinExistence type="predicted"/>
<dbReference type="CDD" id="cd16341">
    <property type="entry name" value="FdhE"/>
    <property type="match status" value="1"/>
</dbReference>